<keyword evidence="8" id="KW-1185">Reference proteome</keyword>
<gene>
    <name evidence="7" type="primary">LOC112288871</name>
    <name evidence="6" type="ORF">PHYPA_015155</name>
</gene>
<dbReference type="InterPro" id="IPR004140">
    <property type="entry name" value="Exo70"/>
</dbReference>
<dbReference type="GO" id="GO:0006887">
    <property type="term" value="P:exocytosis"/>
    <property type="evidence" value="ECO:0000318"/>
    <property type="project" value="GO_Central"/>
</dbReference>
<dbReference type="KEGG" id="ppp:112288871"/>
<dbReference type="PANTHER" id="PTHR12542:SF85">
    <property type="entry name" value="EXOCYST SUBUNIT EXO70 FAMILY PROTEIN"/>
    <property type="match status" value="1"/>
</dbReference>
<dbReference type="SUPFAM" id="SSF74788">
    <property type="entry name" value="Cullin repeat-like"/>
    <property type="match status" value="1"/>
</dbReference>
<dbReference type="EnsemblPlants" id="Pp3c11_17530V3.1">
    <property type="protein sequence ID" value="Pp3c11_17530V3.1"/>
    <property type="gene ID" value="Pp3c11_17530"/>
</dbReference>
<comment type="function">
    <text evidence="3">Component of the exocyst complex.</text>
</comment>
<dbReference type="STRING" id="3218.A9SHU0"/>
<evidence type="ECO:0000256" key="4">
    <source>
        <dbReference type="SAM" id="MobiDB-lite"/>
    </source>
</evidence>
<dbReference type="FunCoup" id="A9SHU0">
    <property type="interactions" value="1501"/>
</dbReference>
<evidence type="ECO:0000313" key="7">
    <source>
        <dbReference type="EnsemblPlants" id="Pp3c11_17530V3.1"/>
    </source>
</evidence>
<evidence type="ECO:0000313" key="8">
    <source>
        <dbReference type="Proteomes" id="UP000006727"/>
    </source>
</evidence>
<reference evidence="6 8" key="2">
    <citation type="journal article" date="2018" name="Plant J.">
        <title>The Physcomitrella patens chromosome-scale assembly reveals moss genome structure and evolution.</title>
        <authorList>
            <person name="Lang D."/>
            <person name="Ullrich K.K."/>
            <person name="Murat F."/>
            <person name="Fuchs J."/>
            <person name="Jenkins J."/>
            <person name="Haas F.B."/>
            <person name="Piednoel M."/>
            <person name="Gundlach H."/>
            <person name="Van Bel M."/>
            <person name="Meyberg R."/>
            <person name="Vives C."/>
            <person name="Morata J."/>
            <person name="Symeonidi A."/>
            <person name="Hiss M."/>
            <person name="Muchero W."/>
            <person name="Kamisugi Y."/>
            <person name="Saleh O."/>
            <person name="Blanc G."/>
            <person name="Decker E.L."/>
            <person name="van Gessel N."/>
            <person name="Grimwood J."/>
            <person name="Hayes R.D."/>
            <person name="Graham S.W."/>
            <person name="Gunter L.E."/>
            <person name="McDaniel S.F."/>
            <person name="Hoernstein S.N.W."/>
            <person name="Larsson A."/>
            <person name="Li F.W."/>
            <person name="Perroud P.F."/>
            <person name="Phillips J."/>
            <person name="Ranjan P."/>
            <person name="Rokshar D.S."/>
            <person name="Rothfels C.J."/>
            <person name="Schneider L."/>
            <person name="Shu S."/>
            <person name="Stevenson D.W."/>
            <person name="Thummler F."/>
            <person name="Tillich M."/>
            <person name="Villarreal Aguilar J.C."/>
            <person name="Widiez T."/>
            <person name="Wong G.K."/>
            <person name="Wymore A."/>
            <person name="Zhang Y."/>
            <person name="Zimmer A.D."/>
            <person name="Quatrano R.S."/>
            <person name="Mayer K.F.X."/>
            <person name="Goodstein D."/>
            <person name="Casacuberta J.M."/>
            <person name="Vandepoele K."/>
            <person name="Reski R."/>
            <person name="Cuming A.C."/>
            <person name="Tuskan G.A."/>
            <person name="Maumus F."/>
            <person name="Salse J."/>
            <person name="Schmutz J."/>
            <person name="Rensing S.A."/>
        </authorList>
    </citation>
    <scope>NUCLEOTIDE SEQUENCE [LARGE SCALE GENOMIC DNA]</scope>
    <source>
        <strain evidence="7 8">cv. Gransden 2004</strain>
    </source>
</reference>
<protein>
    <recommendedName>
        <fullName evidence="3">Exocyst subunit Exo70 family protein</fullName>
    </recommendedName>
</protein>
<dbReference type="RefSeq" id="XP_024389324.1">
    <property type="nucleotide sequence ID" value="XM_024533556.2"/>
</dbReference>
<comment type="similarity">
    <text evidence="1 3">Belongs to the EXO70 family.</text>
</comment>
<keyword evidence="3" id="KW-0653">Protein transport</keyword>
<dbReference type="OMA" id="LEFVVRC"/>
<dbReference type="AlphaFoldDB" id="A9SHU0"/>
<dbReference type="GO" id="GO:0000145">
    <property type="term" value="C:exocyst"/>
    <property type="evidence" value="ECO:0000318"/>
    <property type="project" value="GO_Central"/>
</dbReference>
<evidence type="ECO:0000313" key="6">
    <source>
        <dbReference type="EMBL" id="PNR45384.1"/>
    </source>
</evidence>
<dbReference type="Gene3D" id="1.20.1280.170">
    <property type="entry name" value="Exocyst complex component Exo70"/>
    <property type="match status" value="1"/>
</dbReference>
<dbReference type="GO" id="GO:0005546">
    <property type="term" value="F:phosphatidylinositol-4,5-bisphosphate binding"/>
    <property type="evidence" value="ECO:0007669"/>
    <property type="project" value="InterPro"/>
</dbReference>
<evidence type="ECO:0000259" key="5">
    <source>
        <dbReference type="Pfam" id="PF03081"/>
    </source>
</evidence>
<feature type="domain" description="Exocyst complex subunit Exo70 C-terminal" evidence="5">
    <location>
        <begin position="295"/>
        <end position="653"/>
    </location>
</feature>
<dbReference type="InterPro" id="IPR016159">
    <property type="entry name" value="Cullin_repeat-like_dom_sf"/>
</dbReference>
<dbReference type="GO" id="GO:0015031">
    <property type="term" value="P:protein transport"/>
    <property type="evidence" value="ECO:0007669"/>
    <property type="project" value="UniProtKB-KW"/>
</dbReference>
<dbReference type="Gramene" id="Pp3c11_17530V3.1">
    <property type="protein sequence ID" value="Pp3c11_17530V3.1"/>
    <property type="gene ID" value="Pp3c11_17530"/>
</dbReference>
<dbReference type="PANTHER" id="PTHR12542">
    <property type="entry name" value="EXOCYST COMPLEX PROTEIN EXO70"/>
    <property type="match status" value="1"/>
</dbReference>
<dbReference type="Pfam" id="PF20669">
    <property type="entry name" value="Exo70_N"/>
    <property type="match status" value="1"/>
</dbReference>
<dbReference type="Pfam" id="PF03081">
    <property type="entry name" value="Exo70_C"/>
    <property type="match status" value="1"/>
</dbReference>
<dbReference type="Gramene" id="Pp3c11_17530V3.2">
    <property type="protein sequence ID" value="Pp3c11_17530V3.2"/>
    <property type="gene ID" value="Pp3c11_17530"/>
</dbReference>
<dbReference type="HOGENOM" id="CLU_010236_1_0_1"/>
<dbReference type="Proteomes" id="UP000006727">
    <property type="component" value="Chromosome 11"/>
</dbReference>
<sequence length="691" mass="78063">MGESELSRLVASTAQLIIARQALCETLEKTRELGLALSKSENKLQDIRGRLKPIEEAMAPLLLGTVSARCFSGQIEEALGPAKTVLKKFEELRALEVTLMRDPKENLDAYLVAVQKLDECVNYIKLNTKGTVRLLQDAAESVMQQEAVGKAHEQRLIESISLLKSYSTGEPNPNLDGGLLGIALERIAKEFKRILVQHTLPLTLPDRLDEAERTNGNGLTDQILLPPAVLKRLQAIMQNLSSNGGLEKCVESYREIRSTRAFVSLQGLKLDYLKTCNPEALEKMDWDILQTMIGKWSEHIEVAVKVLYASEKQLCEQVLGKVANGAYIDECLYKVARIGMGQFISFGEGVARSQRAPEKLFKLLDMYDALERCMPNVNSLFDGECCRELRLQLRELQKMIVAQACCTFWEFKQWVVEQQHEVSVAPDGSVTKLSSYVVNYLKYLVGDIYNPIMDKVLKIEQTWRGQARPEESGLAHGVLLFMQALERQVEARSNDYTDPALRYIFLMNNIWYMRTRSKKCELGGLLGDQWLTEQRRKVEQYTLAYEHEVWGGVLKYLTREGINSQAGRSVVRDLVAKRIRDFSSAFDYACQKHQRWIIAEEDLREGTKNAVVQAVVPTYRNFLSSFGHLLESGGGSRNYCKYTPENIEQMITDLLYGRLELSRPGAHQGGHGSHGPHGRQAHVPYAGDGHR</sequence>
<dbReference type="EMBL" id="ABEU02000011">
    <property type="protein sequence ID" value="PNR45384.1"/>
    <property type="molecule type" value="Genomic_DNA"/>
</dbReference>
<dbReference type="PaxDb" id="3218-PP1S80_89V6.1"/>
<reference evidence="6 8" key="1">
    <citation type="journal article" date="2008" name="Science">
        <title>The Physcomitrella genome reveals evolutionary insights into the conquest of land by plants.</title>
        <authorList>
            <person name="Rensing S."/>
            <person name="Lang D."/>
            <person name="Zimmer A."/>
            <person name="Terry A."/>
            <person name="Salamov A."/>
            <person name="Shapiro H."/>
            <person name="Nishiyama T."/>
            <person name="Perroud P.-F."/>
            <person name="Lindquist E."/>
            <person name="Kamisugi Y."/>
            <person name="Tanahashi T."/>
            <person name="Sakakibara K."/>
            <person name="Fujita T."/>
            <person name="Oishi K."/>
            <person name="Shin-I T."/>
            <person name="Kuroki Y."/>
            <person name="Toyoda A."/>
            <person name="Suzuki Y."/>
            <person name="Hashimoto A."/>
            <person name="Yamaguchi K."/>
            <person name="Sugano A."/>
            <person name="Kohara Y."/>
            <person name="Fujiyama A."/>
            <person name="Anterola A."/>
            <person name="Aoki S."/>
            <person name="Ashton N."/>
            <person name="Barbazuk W.B."/>
            <person name="Barker E."/>
            <person name="Bennetzen J."/>
            <person name="Bezanilla M."/>
            <person name="Blankenship R."/>
            <person name="Cho S.H."/>
            <person name="Dutcher S."/>
            <person name="Estelle M."/>
            <person name="Fawcett J.A."/>
            <person name="Gundlach H."/>
            <person name="Hanada K."/>
            <person name="Heyl A."/>
            <person name="Hicks K.A."/>
            <person name="Hugh J."/>
            <person name="Lohr M."/>
            <person name="Mayer K."/>
            <person name="Melkozernov A."/>
            <person name="Murata T."/>
            <person name="Nelson D."/>
            <person name="Pils B."/>
            <person name="Prigge M."/>
            <person name="Reiss B."/>
            <person name="Renner T."/>
            <person name="Rombauts S."/>
            <person name="Rushton P."/>
            <person name="Sanderfoot A."/>
            <person name="Schween G."/>
            <person name="Shiu S.-H."/>
            <person name="Stueber K."/>
            <person name="Theodoulou F.L."/>
            <person name="Tu H."/>
            <person name="Van de Peer Y."/>
            <person name="Verrier P.J."/>
            <person name="Waters E."/>
            <person name="Wood A."/>
            <person name="Yang L."/>
            <person name="Cove D."/>
            <person name="Cuming A."/>
            <person name="Hasebe M."/>
            <person name="Lucas S."/>
            <person name="Mishler D.B."/>
            <person name="Reski R."/>
            <person name="Grigoriev I."/>
            <person name="Quatrano R.S."/>
            <person name="Boore J.L."/>
        </authorList>
    </citation>
    <scope>NUCLEOTIDE SEQUENCE [LARGE SCALE GENOMIC DNA]</scope>
    <source>
        <strain evidence="7 8">cv. Gransden 2004</strain>
    </source>
</reference>
<keyword evidence="2 3" id="KW-0813">Transport</keyword>
<evidence type="ECO:0000256" key="1">
    <source>
        <dbReference type="ARBA" id="ARBA00006756"/>
    </source>
</evidence>
<dbReference type="OrthoDB" id="1922221at2759"/>
<dbReference type="EnsemblPlants" id="Pp3c11_17530V3.2">
    <property type="protein sequence ID" value="Pp3c11_17530V3.2"/>
    <property type="gene ID" value="Pp3c11_17530"/>
</dbReference>
<keyword evidence="3" id="KW-0268">Exocytosis</keyword>
<evidence type="ECO:0000256" key="2">
    <source>
        <dbReference type="ARBA" id="ARBA00022448"/>
    </source>
</evidence>
<name>A9SHU0_PHYPA</name>
<reference evidence="7" key="3">
    <citation type="submission" date="2020-12" db="UniProtKB">
        <authorList>
            <consortium name="EnsemblPlants"/>
        </authorList>
    </citation>
    <scope>IDENTIFICATION</scope>
</reference>
<dbReference type="InterPro" id="IPR046364">
    <property type="entry name" value="Exo70_C"/>
</dbReference>
<organism evidence="6">
    <name type="scientific">Physcomitrium patens</name>
    <name type="common">Spreading-leaved earth moss</name>
    <name type="synonym">Physcomitrella patens</name>
    <dbReference type="NCBI Taxonomy" id="3218"/>
    <lineage>
        <taxon>Eukaryota</taxon>
        <taxon>Viridiplantae</taxon>
        <taxon>Streptophyta</taxon>
        <taxon>Embryophyta</taxon>
        <taxon>Bryophyta</taxon>
        <taxon>Bryophytina</taxon>
        <taxon>Bryopsida</taxon>
        <taxon>Funariidae</taxon>
        <taxon>Funariales</taxon>
        <taxon>Funariaceae</taxon>
        <taxon>Physcomitrium</taxon>
    </lineage>
</organism>
<evidence type="ECO:0000256" key="3">
    <source>
        <dbReference type="RuleBase" id="RU365026"/>
    </source>
</evidence>
<dbReference type="eggNOG" id="KOG2344">
    <property type="taxonomic scope" value="Eukaryota"/>
</dbReference>
<dbReference type="GeneID" id="112288871"/>
<accession>A9SHU0</accession>
<proteinExistence type="inferred from homology"/>
<feature type="region of interest" description="Disordered" evidence="4">
    <location>
        <begin position="665"/>
        <end position="691"/>
    </location>
</feature>